<keyword evidence="6 7" id="KW-0472">Membrane</keyword>
<evidence type="ECO:0000259" key="8">
    <source>
        <dbReference type="PROSITE" id="PS50928"/>
    </source>
</evidence>
<dbReference type="PATRIC" id="fig|1423735.3.peg.77"/>
<keyword evidence="4 7" id="KW-0812">Transmembrane</keyword>
<comment type="caution">
    <text evidence="9">The sequence shown here is derived from an EMBL/GenBank/DDBJ whole genome shotgun (WGS) entry which is preliminary data.</text>
</comment>
<dbReference type="RefSeq" id="WP_057823330.1">
    <property type="nucleotide sequence ID" value="NZ_AZFX01000009.1"/>
</dbReference>
<gene>
    <name evidence="9" type="ORF">FC15_GL000076</name>
</gene>
<keyword evidence="2 7" id="KW-0813">Transport</keyword>
<protein>
    <submittedName>
        <fullName evidence="9">ABC-type sugar transport system, permease component</fullName>
    </submittedName>
</protein>
<dbReference type="SUPFAM" id="SSF161098">
    <property type="entry name" value="MetI-like"/>
    <property type="match status" value="1"/>
</dbReference>
<dbReference type="GO" id="GO:0005886">
    <property type="term" value="C:plasma membrane"/>
    <property type="evidence" value="ECO:0007669"/>
    <property type="project" value="UniProtKB-SubCell"/>
</dbReference>
<keyword evidence="3" id="KW-1003">Cell membrane</keyword>
<comment type="subcellular location">
    <subcellularLocation>
        <location evidence="1 7">Cell membrane</location>
        <topology evidence="1 7">Multi-pass membrane protein</topology>
    </subcellularLocation>
</comment>
<feature type="transmembrane region" description="Helical" evidence="7">
    <location>
        <begin position="111"/>
        <end position="130"/>
    </location>
</feature>
<feature type="transmembrane region" description="Helical" evidence="7">
    <location>
        <begin position="260"/>
        <end position="279"/>
    </location>
</feature>
<feature type="transmembrane region" description="Helical" evidence="7">
    <location>
        <begin position="183"/>
        <end position="205"/>
    </location>
</feature>
<dbReference type="PANTHER" id="PTHR43744:SF9">
    <property type="entry name" value="POLYGALACTURONAN_RHAMNOGALACTURONAN TRANSPORT SYSTEM PERMEASE PROTEIN YTCP"/>
    <property type="match status" value="1"/>
</dbReference>
<evidence type="ECO:0000256" key="3">
    <source>
        <dbReference type="ARBA" id="ARBA00022475"/>
    </source>
</evidence>
<dbReference type="AlphaFoldDB" id="A0A0R1W6I1"/>
<proteinExistence type="inferred from homology"/>
<sequence>MKKRVVVSDVILEIVKWTFLIFFTIATLYPIINTIAVSLNDGLDALKGGIYLTPRKFTLENYKSVLTQSTLLNAAFITVSRTVIATLLQVFLTSLLAYILSRKEFLFRKPITLLFIFTMYFNAGMIPNYLLMQRLHLLNTFLVYIIPGLLSAFNMLVIRTYMNGLSDSFVESAQMDGASYLTIFWRIIMPLSKPVLATVALFVAVGQWNSWFDAMLYNGFTQRLSTLQYELMKLLSSVTNQSQSVESMKHSSSMVTPTSIRAATTIVTMLPIVMLYPFLQKYFIGGLTIGGVKE</sequence>
<dbReference type="Proteomes" id="UP000051315">
    <property type="component" value="Unassembled WGS sequence"/>
</dbReference>
<keyword evidence="5 7" id="KW-1133">Transmembrane helix</keyword>
<feature type="domain" description="ABC transmembrane type-1" evidence="8">
    <location>
        <begin position="75"/>
        <end position="279"/>
    </location>
</feature>
<comment type="similarity">
    <text evidence="7">Belongs to the binding-protein-dependent transport system permease family.</text>
</comment>
<feature type="transmembrane region" description="Helical" evidence="7">
    <location>
        <begin position="74"/>
        <end position="99"/>
    </location>
</feature>
<evidence type="ECO:0000256" key="7">
    <source>
        <dbReference type="RuleBase" id="RU363032"/>
    </source>
</evidence>
<dbReference type="CDD" id="cd06261">
    <property type="entry name" value="TM_PBP2"/>
    <property type="match status" value="1"/>
</dbReference>
<dbReference type="GO" id="GO:0055085">
    <property type="term" value="P:transmembrane transport"/>
    <property type="evidence" value="ECO:0007669"/>
    <property type="project" value="InterPro"/>
</dbReference>
<dbReference type="PROSITE" id="PS50928">
    <property type="entry name" value="ABC_TM1"/>
    <property type="match status" value="1"/>
</dbReference>
<dbReference type="PANTHER" id="PTHR43744">
    <property type="entry name" value="ABC TRANSPORTER PERMEASE PROTEIN MG189-RELATED-RELATED"/>
    <property type="match status" value="1"/>
</dbReference>
<dbReference type="OrthoDB" id="9810086at2"/>
<dbReference type="Gene3D" id="1.10.3720.10">
    <property type="entry name" value="MetI-like"/>
    <property type="match status" value="1"/>
</dbReference>
<dbReference type="InterPro" id="IPR000515">
    <property type="entry name" value="MetI-like"/>
</dbReference>
<evidence type="ECO:0000256" key="4">
    <source>
        <dbReference type="ARBA" id="ARBA00022692"/>
    </source>
</evidence>
<evidence type="ECO:0000313" key="10">
    <source>
        <dbReference type="Proteomes" id="UP000051315"/>
    </source>
</evidence>
<evidence type="ECO:0000256" key="1">
    <source>
        <dbReference type="ARBA" id="ARBA00004651"/>
    </source>
</evidence>
<evidence type="ECO:0000256" key="5">
    <source>
        <dbReference type="ARBA" id="ARBA00022989"/>
    </source>
</evidence>
<dbReference type="InterPro" id="IPR035906">
    <property type="entry name" value="MetI-like_sf"/>
</dbReference>
<feature type="transmembrane region" description="Helical" evidence="7">
    <location>
        <begin position="142"/>
        <end position="162"/>
    </location>
</feature>
<keyword evidence="10" id="KW-1185">Reference proteome</keyword>
<accession>A0A0R1W6I1</accession>
<keyword evidence="9" id="KW-0762">Sugar transport</keyword>
<reference evidence="9 10" key="1">
    <citation type="journal article" date="2015" name="Genome Announc.">
        <title>Expanding the biotechnology potential of lactobacilli through comparative genomics of 213 strains and associated genera.</title>
        <authorList>
            <person name="Sun Z."/>
            <person name="Harris H.M."/>
            <person name="McCann A."/>
            <person name="Guo C."/>
            <person name="Argimon S."/>
            <person name="Zhang W."/>
            <person name="Yang X."/>
            <person name="Jeffery I.B."/>
            <person name="Cooney J.C."/>
            <person name="Kagawa T.F."/>
            <person name="Liu W."/>
            <person name="Song Y."/>
            <person name="Salvetti E."/>
            <person name="Wrobel A."/>
            <person name="Rasinkangas P."/>
            <person name="Parkhill J."/>
            <person name="Rea M.C."/>
            <person name="O'Sullivan O."/>
            <person name="Ritari J."/>
            <person name="Douillard F.P."/>
            <person name="Paul Ross R."/>
            <person name="Yang R."/>
            <person name="Briner A.E."/>
            <person name="Felis G.E."/>
            <person name="de Vos W.M."/>
            <person name="Barrangou R."/>
            <person name="Klaenhammer T.R."/>
            <person name="Caufield P.W."/>
            <person name="Cui Y."/>
            <person name="Zhang H."/>
            <person name="O'Toole P.W."/>
        </authorList>
    </citation>
    <scope>NUCLEOTIDE SEQUENCE [LARGE SCALE GENOMIC DNA]</scope>
    <source>
        <strain evidence="9 10">DSM 17758</strain>
    </source>
</reference>
<evidence type="ECO:0000313" key="9">
    <source>
        <dbReference type="EMBL" id="KRM13090.1"/>
    </source>
</evidence>
<evidence type="ECO:0000256" key="6">
    <source>
        <dbReference type="ARBA" id="ARBA00023136"/>
    </source>
</evidence>
<evidence type="ECO:0000256" key="2">
    <source>
        <dbReference type="ARBA" id="ARBA00022448"/>
    </source>
</evidence>
<dbReference type="EMBL" id="AZFX01000009">
    <property type="protein sequence ID" value="KRM13090.1"/>
    <property type="molecule type" value="Genomic_DNA"/>
</dbReference>
<feature type="transmembrane region" description="Helical" evidence="7">
    <location>
        <begin position="12"/>
        <end position="32"/>
    </location>
</feature>
<organism evidence="9 10">
    <name type="scientific">Lapidilactobacillus concavus DSM 17758</name>
    <dbReference type="NCBI Taxonomy" id="1423735"/>
    <lineage>
        <taxon>Bacteria</taxon>
        <taxon>Bacillati</taxon>
        <taxon>Bacillota</taxon>
        <taxon>Bacilli</taxon>
        <taxon>Lactobacillales</taxon>
        <taxon>Lactobacillaceae</taxon>
        <taxon>Lapidilactobacillus</taxon>
    </lineage>
</organism>
<name>A0A0R1W6I1_9LACO</name>
<dbReference type="Pfam" id="PF00528">
    <property type="entry name" value="BPD_transp_1"/>
    <property type="match status" value="1"/>
</dbReference>
<dbReference type="STRING" id="1423735.FC15_GL000076"/>